<name>A0A7U2FIR3_PHANO</name>
<reference evidence="2" key="1">
    <citation type="journal article" date="2021" name="BMC Genomics">
        <title>Chromosome-level genome assembly and manually-curated proteome of model necrotroph Parastagonospora nodorum Sn15 reveals a genome-wide trove of candidate effector homologs, and redundancy of virulence-related functions within an accessory chromosome.</title>
        <authorList>
            <person name="Bertazzoni S."/>
            <person name="Jones D.A.B."/>
            <person name="Phan H.T."/>
            <person name="Tan K.-C."/>
            <person name="Hane J.K."/>
        </authorList>
    </citation>
    <scope>NUCLEOTIDE SEQUENCE [LARGE SCALE GENOMIC DNA]</scope>
    <source>
        <strain evidence="2">SN15 / ATCC MYA-4574 / FGSC 10173)</strain>
    </source>
</reference>
<gene>
    <name evidence="1" type="ORF">JI435_138260</name>
</gene>
<dbReference type="Proteomes" id="UP000663193">
    <property type="component" value="Chromosome 16"/>
</dbReference>
<sequence length="153" mass="16722">MSQLHVIVYIETESSALPDFVVTVSTWASGTNTMLLNFANGSYISSNITNPNNDLHNNVCVNVASTQHAPPHVAIQTATFNEAIADESIKGFRHQKIAGKHKYLPDINSAAFLDADQQGCAWYVRVALDTLQVKDQIISTMVNGRTLSVRSFA</sequence>
<keyword evidence="2" id="KW-1185">Reference proteome</keyword>
<evidence type="ECO:0000313" key="1">
    <source>
        <dbReference type="EMBL" id="QRD03970.1"/>
    </source>
</evidence>
<proteinExistence type="predicted"/>
<dbReference type="VEuPathDB" id="FungiDB:JI435_138260"/>
<dbReference type="RefSeq" id="XP_001804028.1">
    <property type="nucleotide sequence ID" value="XM_001803976.1"/>
</dbReference>
<dbReference type="AlphaFoldDB" id="A0A7U2FIR3"/>
<protein>
    <submittedName>
        <fullName evidence="1">Uncharacterized protein</fullName>
    </submittedName>
</protein>
<dbReference type="KEGG" id="pno:SNOG_13826"/>
<dbReference type="EMBL" id="CP069038">
    <property type="protein sequence ID" value="QRD03970.1"/>
    <property type="molecule type" value="Genomic_DNA"/>
</dbReference>
<organism evidence="1 2">
    <name type="scientific">Phaeosphaeria nodorum (strain SN15 / ATCC MYA-4574 / FGSC 10173)</name>
    <name type="common">Glume blotch fungus</name>
    <name type="synonym">Parastagonospora nodorum</name>
    <dbReference type="NCBI Taxonomy" id="321614"/>
    <lineage>
        <taxon>Eukaryota</taxon>
        <taxon>Fungi</taxon>
        <taxon>Dikarya</taxon>
        <taxon>Ascomycota</taxon>
        <taxon>Pezizomycotina</taxon>
        <taxon>Dothideomycetes</taxon>
        <taxon>Pleosporomycetidae</taxon>
        <taxon>Pleosporales</taxon>
        <taxon>Pleosporineae</taxon>
        <taxon>Phaeosphaeriaceae</taxon>
        <taxon>Parastagonospora</taxon>
    </lineage>
</organism>
<accession>A0A7U2FIR3</accession>
<evidence type="ECO:0000313" key="2">
    <source>
        <dbReference type="Proteomes" id="UP000663193"/>
    </source>
</evidence>